<keyword evidence="1" id="KW-0472">Membrane</keyword>
<proteinExistence type="predicted"/>
<keyword evidence="1" id="KW-1133">Transmembrane helix</keyword>
<feature type="transmembrane region" description="Helical" evidence="1">
    <location>
        <begin position="33"/>
        <end position="51"/>
    </location>
</feature>
<protein>
    <submittedName>
        <fullName evidence="2">Putative membrane protein</fullName>
    </submittedName>
</protein>
<feature type="transmembrane region" description="Helical" evidence="1">
    <location>
        <begin position="102"/>
        <end position="121"/>
    </location>
</feature>
<reference evidence="3" key="1">
    <citation type="journal article" date="2018" name="Sci. Rep.">
        <title>Lignite coal burning seam in the remote Altai Mountains harbors a hydrogen-driven thermophilic microbial community.</title>
        <authorList>
            <person name="Kadnikov V.V."/>
            <person name="Mardanov A.V."/>
            <person name="Ivasenko D.A."/>
            <person name="Antsiferov D.V."/>
            <person name="Beletsky A.V."/>
            <person name="Karnachuk O.V."/>
            <person name="Ravin N.V."/>
        </authorList>
    </citation>
    <scope>NUCLEOTIDE SEQUENCE [LARGE SCALE GENOMIC DNA]</scope>
</reference>
<evidence type="ECO:0000313" key="3">
    <source>
        <dbReference type="Proteomes" id="UP000244338"/>
    </source>
</evidence>
<feature type="transmembrane region" description="Helical" evidence="1">
    <location>
        <begin position="212"/>
        <end position="230"/>
    </location>
</feature>
<dbReference type="AlphaFoldDB" id="A0A2R6XXZ6"/>
<dbReference type="PANTHER" id="PTHR36111:SF2">
    <property type="entry name" value="INNER MEMBRANE PROTEIN"/>
    <property type="match status" value="1"/>
</dbReference>
<feature type="transmembrane region" description="Helical" evidence="1">
    <location>
        <begin position="7"/>
        <end position="27"/>
    </location>
</feature>
<comment type="caution">
    <text evidence="2">The sequence shown here is derived from an EMBL/GenBank/DDBJ whole genome shotgun (WGS) entry which is preliminary data.</text>
</comment>
<accession>A0A2R6XXZ6</accession>
<sequence>MIWVGTVVNVLAIIAGSLGGLFLGRFVGGARQAIMHALGLAVIVIGLKMALSVDDLLKVTASLVFGTWMGERIDIDQALNRMSDRLLRRFSKKEEENRVSKAFLTASLLFVVGSMSILGSIESGLTGDHHLLFIKSFLDGVTSLFFASTLGIGVIFSAVPVLLFQGGISLMAYMLARSIQPELLDGFTQAMNGTGGVLILAIGLNLLDLTRLRIANMLPALVFAWLFTLFG</sequence>
<evidence type="ECO:0000313" key="2">
    <source>
        <dbReference type="EMBL" id="PTQ55297.1"/>
    </source>
</evidence>
<dbReference type="PANTHER" id="PTHR36111">
    <property type="entry name" value="INNER MEMBRANE PROTEIN-RELATED"/>
    <property type="match status" value="1"/>
</dbReference>
<dbReference type="Proteomes" id="UP000244338">
    <property type="component" value="Unassembled WGS sequence"/>
</dbReference>
<dbReference type="Pfam" id="PF04474">
    <property type="entry name" value="DUF554"/>
    <property type="match status" value="1"/>
</dbReference>
<evidence type="ECO:0000256" key="1">
    <source>
        <dbReference type="SAM" id="Phobius"/>
    </source>
</evidence>
<dbReference type="EMBL" id="PEBX01000145">
    <property type="protein sequence ID" value="PTQ55297.1"/>
    <property type="molecule type" value="Genomic_DNA"/>
</dbReference>
<keyword evidence="1" id="KW-0812">Transmembrane</keyword>
<organism evidence="2 3">
    <name type="scientific">Candidatus Carbonibacillus altaicus</name>
    <dbReference type="NCBI Taxonomy" id="2163959"/>
    <lineage>
        <taxon>Bacteria</taxon>
        <taxon>Bacillati</taxon>
        <taxon>Bacillota</taxon>
        <taxon>Bacilli</taxon>
        <taxon>Bacillales</taxon>
        <taxon>Candidatus Carbonibacillus</taxon>
    </lineage>
</organism>
<gene>
    <name evidence="2" type="ORF">BSOLF_2516</name>
</gene>
<feature type="transmembrane region" description="Helical" evidence="1">
    <location>
        <begin position="141"/>
        <end position="163"/>
    </location>
</feature>
<dbReference type="InterPro" id="IPR007563">
    <property type="entry name" value="DUF554"/>
</dbReference>
<name>A0A2R6XXZ6_9BACL</name>